<reference evidence="9 10" key="1">
    <citation type="submission" date="2019-01" db="EMBL/GenBank/DDBJ databases">
        <authorList>
            <person name="Ferrante I. M."/>
        </authorList>
    </citation>
    <scope>NUCLEOTIDE SEQUENCE [LARGE SCALE GENOMIC DNA]</scope>
    <source>
        <strain evidence="9 10">B856</strain>
    </source>
</reference>
<dbReference type="PROSITE" id="PS50850">
    <property type="entry name" value="MFS"/>
    <property type="match status" value="1"/>
</dbReference>
<feature type="transmembrane region" description="Helical" evidence="7">
    <location>
        <begin position="293"/>
        <end position="315"/>
    </location>
</feature>
<keyword evidence="10" id="KW-1185">Reference proteome</keyword>
<feature type="region of interest" description="Disordered" evidence="6">
    <location>
        <begin position="632"/>
        <end position="657"/>
    </location>
</feature>
<keyword evidence="3 7" id="KW-0812">Transmembrane</keyword>
<evidence type="ECO:0000313" key="10">
    <source>
        <dbReference type="Proteomes" id="UP000291116"/>
    </source>
</evidence>
<dbReference type="Pfam" id="PF07690">
    <property type="entry name" value="MFS_1"/>
    <property type="match status" value="1"/>
</dbReference>
<feature type="compositionally biased region" description="Basic and acidic residues" evidence="6">
    <location>
        <begin position="1"/>
        <end position="25"/>
    </location>
</feature>
<accession>A0A448Z9U0</accession>
<feature type="transmembrane region" description="Helical" evidence="7">
    <location>
        <begin position="116"/>
        <end position="141"/>
    </location>
</feature>
<feature type="transmembrane region" description="Helical" evidence="7">
    <location>
        <begin position="219"/>
        <end position="239"/>
    </location>
</feature>
<dbReference type="SUPFAM" id="SSF103473">
    <property type="entry name" value="MFS general substrate transporter"/>
    <property type="match status" value="1"/>
</dbReference>
<dbReference type="Gene3D" id="1.20.1250.20">
    <property type="entry name" value="MFS general substrate transporter like domains"/>
    <property type="match status" value="1"/>
</dbReference>
<dbReference type="InterPro" id="IPR020846">
    <property type="entry name" value="MFS_dom"/>
</dbReference>
<organism evidence="9 10">
    <name type="scientific">Pseudo-nitzschia multistriata</name>
    <dbReference type="NCBI Taxonomy" id="183589"/>
    <lineage>
        <taxon>Eukaryota</taxon>
        <taxon>Sar</taxon>
        <taxon>Stramenopiles</taxon>
        <taxon>Ochrophyta</taxon>
        <taxon>Bacillariophyta</taxon>
        <taxon>Bacillariophyceae</taxon>
        <taxon>Bacillariophycidae</taxon>
        <taxon>Bacillariales</taxon>
        <taxon>Bacillariaceae</taxon>
        <taxon>Pseudo-nitzschia</taxon>
    </lineage>
</organism>
<gene>
    <name evidence="9" type="ORF">PSNMU_V1.4_AUG-EV-PASAV3_0056640</name>
</gene>
<evidence type="ECO:0000256" key="5">
    <source>
        <dbReference type="ARBA" id="ARBA00023136"/>
    </source>
</evidence>
<dbReference type="GO" id="GO:0016020">
    <property type="term" value="C:membrane"/>
    <property type="evidence" value="ECO:0007669"/>
    <property type="project" value="UniProtKB-SubCell"/>
</dbReference>
<keyword evidence="4 7" id="KW-1133">Transmembrane helix</keyword>
<evidence type="ECO:0000256" key="2">
    <source>
        <dbReference type="ARBA" id="ARBA00022448"/>
    </source>
</evidence>
<evidence type="ECO:0000256" key="7">
    <source>
        <dbReference type="SAM" id="Phobius"/>
    </source>
</evidence>
<keyword evidence="2" id="KW-0813">Transport</keyword>
<evidence type="ECO:0000256" key="3">
    <source>
        <dbReference type="ARBA" id="ARBA00022692"/>
    </source>
</evidence>
<feature type="region of interest" description="Disordered" evidence="6">
    <location>
        <begin position="1"/>
        <end position="38"/>
    </location>
</feature>
<evidence type="ECO:0000313" key="9">
    <source>
        <dbReference type="EMBL" id="VEU38832.1"/>
    </source>
</evidence>
<dbReference type="InterPro" id="IPR036259">
    <property type="entry name" value="MFS_trans_sf"/>
</dbReference>
<feature type="transmembrane region" description="Helical" evidence="7">
    <location>
        <begin position="487"/>
        <end position="509"/>
    </location>
</feature>
<name>A0A448Z9U0_9STRA</name>
<sequence>MNVEGFRDEEGKENVEVPFDTCDKFDNDDESDQDPTVESRRTFDDFLEAGFQATKGLAAPLYASPPPTTTATSSSTSYHTIGSSHNPLNDAVSVNISNIPNSSGIHIASFCRQWRYWCILLSLGVANSSDATEILCISYMLGDPVFRSNMLGEREGGDGASHGSGLLAAAVFLGMLLGGLVVGTMGDWIGRKPMLLLGLSCNSVAGVLSALAPSLYALALLRCIAGVGIGATVPPLFTLATELAPPSARGVCVTVCASFWMVGSIYVALVALWCFEGPAADASDAAALAIATWRVFAFICAAPSALGAALVYWLVPESPRFLGIEGRSEEAVAIANSLVCSMNGGSESGIAVPPLTIEELEDTFPLSALRDLEDRQLLNGGSDRGMPESGVSGRGVEALAFLEATASDFVRSTSKLYEPNLRRTTWPLQLVWFSLSFGTYGLLTWINLLFEKVNLENVYVNALLFAAANLPGNLLSALLMDRIGRSTSLIGSIACASVSLMLFALSAVWTNPTGIVLSACLFQCFTVAAWNTIDTMTSELFPTLVRSTGLGMCAASGRIGALIAQFVNDALVEKPVRLLLVASGTLLLGAVTPCLLPGDMTGRPVHDDMGTGGRNPGRIFQRKNSGTRCLGNERHPSINSQTSDTVSGTVVQRVSRR</sequence>
<dbReference type="OrthoDB" id="3936150at2759"/>
<dbReference type="InterPro" id="IPR011701">
    <property type="entry name" value="MFS"/>
</dbReference>
<comment type="subcellular location">
    <subcellularLocation>
        <location evidence="1">Membrane</location>
        <topology evidence="1">Multi-pass membrane protein</topology>
    </subcellularLocation>
</comment>
<feature type="transmembrane region" description="Helical" evidence="7">
    <location>
        <begin position="194"/>
        <end position="213"/>
    </location>
</feature>
<feature type="compositionally biased region" description="Polar residues" evidence="6">
    <location>
        <begin position="637"/>
        <end position="657"/>
    </location>
</feature>
<dbReference type="PANTHER" id="PTHR23511:SF34">
    <property type="entry name" value="SYNAPTIC VESICLE GLYCOPROTEIN 2"/>
    <property type="match status" value="1"/>
</dbReference>
<keyword evidence="5 7" id="KW-0472">Membrane</keyword>
<feature type="transmembrane region" description="Helical" evidence="7">
    <location>
        <begin position="161"/>
        <end position="182"/>
    </location>
</feature>
<feature type="compositionally biased region" description="Acidic residues" evidence="6">
    <location>
        <begin position="26"/>
        <end position="35"/>
    </location>
</feature>
<evidence type="ECO:0000256" key="1">
    <source>
        <dbReference type="ARBA" id="ARBA00004141"/>
    </source>
</evidence>
<dbReference type="PANTHER" id="PTHR23511">
    <property type="entry name" value="SYNAPTIC VESICLE GLYCOPROTEIN 2"/>
    <property type="match status" value="1"/>
</dbReference>
<feature type="transmembrane region" description="Helical" evidence="7">
    <location>
        <begin position="251"/>
        <end position="273"/>
    </location>
</feature>
<dbReference type="PROSITE" id="PS00217">
    <property type="entry name" value="SUGAR_TRANSPORT_2"/>
    <property type="match status" value="1"/>
</dbReference>
<feature type="domain" description="Major facilitator superfamily (MFS) profile" evidence="8">
    <location>
        <begin position="119"/>
        <end position="601"/>
    </location>
</feature>
<evidence type="ECO:0000259" key="8">
    <source>
        <dbReference type="PROSITE" id="PS50850"/>
    </source>
</evidence>
<protein>
    <recommendedName>
        <fullName evidence="8">Major facilitator superfamily (MFS) profile domain-containing protein</fullName>
    </recommendedName>
</protein>
<dbReference type="GO" id="GO:0022857">
    <property type="term" value="F:transmembrane transporter activity"/>
    <property type="evidence" value="ECO:0007669"/>
    <property type="project" value="InterPro"/>
</dbReference>
<feature type="transmembrane region" description="Helical" evidence="7">
    <location>
        <begin position="430"/>
        <end position="450"/>
    </location>
</feature>
<feature type="transmembrane region" description="Helical" evidence="7">
    <location>
        <begin position="462"/>
        <end position="480"/>
    </location>
</feature>
<evidence type="ECO:0000256" key="4">
    <source>
        <dbReference type="ARBA" id="ARBA00022989"/>
    </source>
</evidence>
<dbReference type="EMBL" id="CAACVS010000190">
    <property type="protein sequence ID" value="VEU38832.1"/>
    <property type="molecule type" value="Genomic_DNA"/>
</dbReference>
<dbReference type="Proteomes" id="UP000291116">
    <property type="component" value="Unassembled WGS sequence"/>
</dbReference>
<dbReference type="InterPro" id="IPR005829">
    <property type="entry name" value="Sugar_transporter_CS"/>
</dbReference>
<dbReference type="AlphaFoldDB" id="A0A448Z9U0"/>
<feature type="transmembrane region" description="Helical" evidence="7">
    <location>
        <begin position="515"/>
        <end position="533"/>
    </location>
</feature>
<evidence type="ECO:0000256" key="6">
    <source>
        <dbReference type="SAM" id="MobiDB-lite"/>
    </source>
</evidence>
<proteinExistence type="predicted"/>